<accession>A0A0H2WIN1</accession>
<gene>
    <name evidence="2" type="ordered locus">BMA0982</name>
</gene>
<keyword evidence="3" id="KW-1185">Reference proteome</keyword>
<protein>
    <submittedName>
        <fullName evidence="2">Uncharacterized protein</fullName>
    </submittedName>
</protein>
<feature type="compositionally biased region" description="Basic and acidic residues" evidence="1">
    <location>
        <begin position="1"/>
        <end position="20"/>
    </location>
</feature>
<dbReference type="EMBL" id="CP000010">
    <property type="protein sequence ID" value="AAU49369.1"/>
    <property type="molecule type" value="Genomic_DNA"/>
</dbReference>
<dbReference type="HOGENOM" id="CLU_2895337_0_0_4"/>
<name>A0A0H2WIN1_BURMA</name>
<dbReference type="KEGG" id="bma:BMA0982"/>
<evidence type="ECO:0000313" key="2">
    <source>
        <dbReference type="EMBL" id="AAU49369.1"/>
    </source>
</evidence>
<reference evidence="2 3" key="1">
    <citation type="journal article" date="2004" name="Proc. Natl. Acad. Sci. U.S.A.">
        <title>Structural flexibility in the Burkholderia mallei genome.</title>
        <authorList>
            <person name="Nierman W.C."/>
            <person name="DeShazer D."/>
            <person name="Kim H.S."/>
            <person name="Tettelin H."/>
            <person name="Nelson K.E."/>
            <person name="Feldblyum T."/>
            <person name="Ulrich R.L."/>
            <person name="Ronning C.M."/>
            <person name="Brinkac L.M."/>
            <person name="Daugherty S.C."/>
            <person name="Davidsen T.D."/>
            <person name="Deboy R.T."/>
            <person name="Dimitrov G."/>
            <person name="Dodson R.J."/>
            <person name="Durkin A.S."/>
            <person name="Gwinn M.L."/>
            <person name="Haft D.H."/>
            <person name="Khouri H."/>
            <person name="Kolonay J.F."/>
            <person name="Madupu R."/>
            <person name="Mohammoud Y."/>
            <person name="Nelson W.C."/>
            <person name="Radune D."/>
            <person name="Romero C.M."/>
            <person name="Sarria S."/>
            <person name="Selengut J."/>
            <person name="Shamblin C."/>
            <person name="Sullivan S.A."/>
            <person name="White O."/>
            <person name="Yu Y."/>
            <person name="Zafar N."/>
            <person name="Zhou L."/>
            <person name="Fraser C.M."/>
        </authorList>
    </citation>
    <scope>NUCLEOTIDE SEQUENCE [LARGE SCALE GENOMIC DNA]</scope>
    <source>
        <strain evidence="2 3">ATCC 23344</strain>
    </source>
</reference>
<feature type="region of interest" description="Disordered" evidence="1">
    <location>
        <begin position="1"/>
        <end position="37"/>
    </location>
</feature>
<evidence type="ECO:0000313" key="3">
    <source>
        <dbReference type="Proteomes" id="UP000006693"/>
    </source>
</evidence>
<sequence>MGDGNRVEGADRTGAARDGRAATCASATAHGVVDRRTARARCRRRLHVTAQSRAKSYETTRQ</sequence>
<dbReference type="AlphaFoldDB" id="A0A0H2WIN1"/>
<organism evidence="2 3">
    <name type="scientific">Burkholderia mallei (strain ATCC 23344)</name>
    <dbReference type="NCBI Taxonomy" id="243160"/>
    <lineage>
        <taxon>Bacteria</taxon>
        <taxon>Pseudomonadati</taxon>
        <taxon>Pseudomonadota</taxon>
        <taxon>Betaproteobacteria</taxon>
        <taxon>Burkholderiales</taxon>
        <taxon>Burkholderiaceae</taxon>
        <taxon>Burkholderia</taxon>
        <taxon>pseudomallei group</taxon>
    </lineage>
</organism>
<dbReference type="Proteomes" id="UP000006693">
    <property type="component" value="Chromosome 1"/>
</dbReference>
<proteinExistence type="predicted"/>
<evidence type="ECO:0000256" key="1">
    <source>
        <dbReference type="SAM" id="MobiDB-lite"/>
    </source>
</evidence>